<sequence length="170" mass="18597">MTAPRQSLFDSIARRTGAVTWRRPSLPAIDVRFAFALTALIALGPLLTIAGAGWLRADAQRDAEALRAQGQARFDAEGAQRSAALQFRDAVRRPTVAVTLDRIARVVPDDARLAAVAREADGTLRIEIATSDPDPLRTALRRDPLFAAMRETGQRRTADGRVVVVMRTQR</sequence>
<reference evidence="2 3" key="1">
    <citation type="submission" date="2024-06" db="EMBL/GenBank/DDBJ databases">
        <authorList>
            <person name="Kaempfer P."/>
            <person name="Viver T."/>
        </authorList>
    </citation>
    <scope>NUCLEOTIDE SEQUENCE [LARGE SCALE GENOMIC DNA]</scope>
    <source>
        <strain evidence="2 3">ST-64</strain>
    </source>
</reference>
<dbReference type="Proteomes" id="UP001629244">
    <property type="component" value="Unassembled WGS sequence"/>
</dbReference>
<name>A0ABW8YQS5_9SPHN</name>
<dbReference type="RefSeq" id="WP_408080486.1">
    <property type="nucleotide sequence ID" value="NZ_JBELQC010000003.1"/>
</dbReference>
<organism evidence="2 3">
    <name type="scientific">Sphingomonas plantiphila</name>
    <dbReference type="NCBI Taxonomy" id="3163295"/>
    <lineage>
        <taxon>Bacteria</taxon>
        <taxon>Pseudomonadati</taxon>
        <taxon>Pseudomonadota</taxon>
        <taxon>Alphaproteobacteria</taxon>
        <taxon>Sphingomonadales</taxon>
        <taxon>Sphingomonadaceae</taxon>
        <taxon>Sphingomonas</taxon>
    </lineage>
</organism>
<evidence type="ECO:0000256" key="1">
    <source>
        <dbReference type="SAM" id="Phobius"/>
    </source>
</evidence>
<evidence type="ECO:0000313" key="3">
    <source>
        <dbReference type="Proteomes" id="UP001629244"/>
    </source>
</evidence>
<keyword evidence="1" id="KW-0472">Membrane</keyword>
<keyword evidence="1" id="KW-0812">Transmembrane</keyword>
<keyword evidence="1" id="KW-1133">Transmembrane helix</keyword>
<dbReference type="EMBL" id="JBELQC010000003">
    <property type="protein sequence ID" value="MFL9842646.1"/>
    <property type="molecule type" value="Genomic_DNA"/>
</dbReference>
<keyword evidence="3" id="KW-1185">Reference proteome</keyword>
<gene>
    <name evidence="2" type="ORF">ABS767_16870</name>
</gene>
<accession>A0ABW8YQS5</accession>
<proteinExistence type="predicted"/>
<feature type="transmembrane region" description="Helical" evidence="1">
    <location>
        <begin position="33"/>
        <end position="55"/>
    </location>
</feature>
<evidence type="ECO:0000313" key="2">
    <source>
        <dbReference type="EMBL" id="MFL9842646.1"/>
    </source>
</evidence>
<protein>
    <submittedName>
        <fullName evidence="2">Uncharacterized protein</fullName>
    </submittedName>
</protein>
<comment type="caution">
    <text evidence="2">The sequence shown here is derived from an EMBL/GenBank/DDBJ whole genome shotgun (WGS) entry which is preliminary data.</text>
</comment>